<dbReference type="EMBL" id="CP034464">
    <property type="protein sequence ID" value="AZP12590.1"/>
    <property type="molecule type" value="Genomic_DNA"/>
</dbReference>
<reference evidence="1 2" key="1">
    <citation type="journal article" date="2011" name="Int. J. Syst. Evol. Microbiol.">
        <title>Description of Undibacterium oligocarboniphilum sp. nov., isolated from purified water, and Undibacterium pigrum strain CCUG 49012 as the type strain of Undibacterium parvum sp. nov., and emended descriptions of the genus Undibacterium and the species Undibacterium pigrum.</title>
        <authorList>
            <person name="Eder W."/>
            <person name="Wanner G."/>
            <person name="Ludwig W."/>
            <person name="Busse H.J."/>
            <person name="Ziemke-Kageler F."/>
            <person name="Lang E."/>
        </authorList>
    </citation>
    <scope>NUCLEOTIDE SEQUENCE [LARGE SCALE GENOMIC DNA]</scope>
    <source>
        <strain evidence="1 2">DSM 23061</strain>
    </source>
</reference>
<name>A0A3Q9BR67_9BURK</name>
<evidence type="ECO:0000313" key="1">
    <source>
        <dbReference type="EMBL" id="AZP12590.1"/>
    </source>
</evidence>
<dbReference type="Proteomes" id="UP000275663">
    <property type="component" value="Chromosome"/>
</dbReference>
<dbReference type="KEGG" id="upv:EJN92_11600"/>
<keyword evidence="2" id="KW-1185">Reference proteome</keyword>
<dbReference type="AlphaFoldDB" id="A0A3Q9BR67"/>
<dbReference type="RefSeq" id="WP_126127969.1">
    <property type="nucleotide sequence ID" value="NZ_CP034464.1"/>
</dbReference>
<organism evidence="1 2">
    <name type="scientific">Undibacterium parvum</name>
    <dbReference type="NCBI Taxonomy" id="401471"/>
    <lineage>
        <taxon>Bacteria</taxon>
        <taxon>Pseudomonadati</taxon>
        <taxon>Pseudomonadota</taxon>
        <taxon>Betaproteobacteria</taxon>
        <taxon>Burkholderiales</taxon>
        <taxon>Oxalobacteraceae</taxon>
        <taxon>Undibacterium</taxon>
    </lineage>
</organism>
<dbReference type="OrthoDB" id="8778049at2"/>
<accession>A0A3Q9BR67</accession>
<sequence>MSAFSMPVYMVDFTPKSIAAILSPDAIGGSEVEVDVYARTDVSLKLIAKGQRLKDADDNFRIIVSADGVSNQHDWNFTILRDSADRSRKKR</sequence>
<proteinExistence type="predicted"/>
<gene>
    <name evidence="1" type="ORF">EJN92_11600</name>
</gene>
<evidence type="ECO:0000313" key="2">
    <source>
        <dbReference type="Proteomes" id="UP000275663"/>
    </source>
</evidence>
<protein>
    <submittedName>
        <fullName evidence="1">Uncharacterized protein</fullName>
    </submittedName>
</protein>